<comment type="caution">
    <text evidence="16">The sequence shown here is derived from an EMBL/GenBank/DDBJ whole genome shotgun (WGS) entry which is preliminary data.</text>
</comment>
<dbReference type="PANTHER" id="PTHR42878">
    <property type="entry name" value="TWO-COMPONENT HISTIDINE KINASE"/>
    <property type="match status" value="1"/>
</dbReference>
<dbReference type="InterPro" id="IPR005467">
    <property type="entry name" value="His_kinase_dom"/>
</dbReference>
<dbReference type="PROSITE" id="PS50109">
    <property type="entry name" value="HIS_KIN"/>
    <property type="match status" value="1"/>
</dbReference>
<dbReference type="PROSITE" id="PS50112">
    <property type="entry name" value="PAS"/>
    <property type="match status" value="1"/>
</dbReference>
<keyword evidence="10" id="KW-0067">ATP-binding</keyword>
<dbReference type="InterPro" id="IPR050351">
    <property type="entry name" value="BphY/WalK/GraS-like"/>
</dbReference>
<evidence type="ECO:0000256" key="13">
    <source>
        <dbReference type="SAM" id="Phobius"/>
    </source>
</evidence>
<comment type="catalytic activity">
    <reaction evidence="1">
        <text>ATP + protein L-histidine = ADP + protein N-phospho-L-histidine.</text>
        <dbReference type="EC" id="2.7.13.3"/>
    </reaction>
</comment>
<keyword evidence="13" id="KW-1133">Transmembrane helix</keyword>
<gene>
    <name evidence="16" type="ORF">HD842_003202</name>
</gene>
<evidence type="ECO:0000259" key="15">
    <source>
        <dbReference type="PROSITE" id="PS50112"/>
    </source>
</evidence>
<evidence type="ECO:0000256" key="6">
    <source>
        <dbReference type="ARBA" id="ARBA00022553"/>
    </source>
</evidence>
<dbReference type="AlphaFoldDB" id="A0A7X0CFJ5"/>
<evidence type="ECO:0000256" key="10">
    <source>
        <dbReference type="ARBA" id="ARBA00022840"/>
    </source>
</evidence>
<evidence type="ECO:0000256" key="8">
    <source>
        <dbReference type="ARBA" id="ARBA00022741"/>
    </source>
</evidence>
<keyword evidence="5" id="KW-1003">Cell membrane</keyword>
<dbReference type="SUPFAM" id="SSF55785">
    <property type="entry name" value="PYP-like sensor domain (PAS domain)"/>
    <property type="match status" value="1"/>
</dbReference>
<evidence type="ECO:0000313" key="16">
    <source>
        <dbReference type="EMBL" id="MBB6135044.1"/>
    </source>
</evidence>
<evidence type="ECO:0000256" key="1">
    <source>
        <dbReference type="ARBA" id="ARBA00000085"/>
    </source>
</evidence>
<organism evidence="16 17">
    <name type="scientific">Massilia aurea</name>
    <dbReference type="NCBI Taxonomy" id="373040"/>
    <lineage>
        <taxon>Bacteria</taxon>
        <taxon>Pseudomonadati</taxon>
        <taxon>Pseudomonadota</taxon>
        <taxon>Betaproteobacteria</taxon>
        <taxon>Burkholderiales</taxon>
        <taxon>Oxalobacteraceae</taxon>
        <taxon>Telluria group</taxon>
        <taxon>Massilia</taxon>
    </lineage>
</organism>
<dbReference type="CDD" id="cd00075">
    <property type="entry name" value="HATPase"/>
    <property type="match status" value="1"/>
</dbReference>
<dbReference type="Proteomes" id="UP000540787">
    <property type="component" value="Unassembled WGS sequence"/>
</dbReference>
<keyword evidence="17" id="KW-1185">Reference proteome</keyword>
<evidence type="ECO:0000256" key="4">
    <source>
        <dbReference type="ARBA" id="ARBA00012438"/>
    </source>
</evidence>
<dbReference type="GO" id="GO:0045121">
    <property type="term" value="C:membrane raft"/>
    <property type="evidence" value="ECO:0007669"/>
    <property type="project" value="UniProtKB-SubCell"/>
</dbReference>
<dbReference type="Pfam" id="PF00989">
    <property type="entry name" value="PAS"/>
    <property type="match status" value="1"/>
</dbReference>
<evidence type="ECO:0000313" key="17">
    <source>
        <dbReference type="Proteomes" id="UP000540787"/>
    </source>
</evidence>
<proteinExistence type="predicted"/>
<dbReference type="FunFam" id="3.30.565.10:FF:000023">
    <property type="entry name" value="PAS domain-containing sensor histidine kinase"/>
    <property type="match status" value="1"/>
</dbReference>
<reference evidence="16 17" key="1">
    <citation type="submission" date="2020-08" db="EMBL/GenBank/DDBJ databases">
        <title>The Agave Microbiome: Exploring the role of microbial communities in plant adaptations to desert environments.</title>
        <authorList>
            <person name="Partida-Martinez L.P."/>
        </authorList>
    </citation>
    <scope>NUCLEOTIDE SEQUENCE [LARGE SCALE GENOMIC DNA]</scope>
    <source>
        <strain evidence="16 17">AT3.2</strain>
    </source>
</reference>
<dbReference type="SMART" id="SM00388">
    <property type="entry name" value="HisKA"/>
    <property type="match status" value="1"/>
</dbReference>
<feature type="domain" description="PAS" evidence="15">
    <location>
        <begin position="255"/>
        <end position="300"/>
    </location>
</feature>
<dbReference type="InterPro" id="IPR036890">
    <property type="entry name" value="HATPase_C_sf"/>
</dbReference>
<dbReference type="InterPro" id="IPR000014">
    <property type="entry name" value="PAS"/>
</dbReference>
<dbReference type="GO" id="GO:0000156">
    <property type="term" value="F:phosphorelay response regulator activity"/>
    <property type="evidence" value="ECO:0007669"/>
    <property type="project" value="TreeGrafter"/>
</dbReference>
<dbReference type="RefSeq" id="WP_183555694.1">
    <property type="nucleotide sequence ID" value="NZ_JACHBX010000003.1"/>
</dbReference>
<dbReference type="SUPFAM" id="SSF55874">
    <property type="entry name" value="ATPase domain of HSP90 chaperone/DNA topoisomerase II/histidine kinase"/>
    <property type="match status" value="1"/>
</dbReference>
<evidence type="ECO:0000256" key="11">
    <source>
        <dbReference type="ARBA" id="ARBA00023012"/>
    </source>
</evidence>
<dbReference type="Pfam" id="PF02518">
    <property type="entry name" value="HATPase_c"/>
    <property type="match status" value="1"/>
</dbReference>
<dbReference type="EMBL" id="JACHBX010000003">
    <property type="protein sequence ID" value="MBB6135044.1"/>
    <property type="molecule type" value="Genomic_DNA"/>
</dbReference>
<feature type="domain" description="Histidine kinase" evidence="14">
    <location>
        <begin position="384"/>
        <end position="601"/>
    </location>
</feature>
<sequence length="609" mass="65057">MKLNRIGIILIACALAAITLVVALLVVRQQASQAAQVRNKGVGLVKALSTVPMTLLADSSGRGGVLAAVLASHDGSDFAYVTIGDANGRTLAEIAGSGSIAPATPLPADAQAGFGERTLPATGGSAPLREFYGPLADASGGKAYVRVGFHQPGFTVLAQDVSFLALLALMMFLVVPVMYVVIKREMAPLAALSQQLRGQLRQLAAPGRPDQAGADDMRELITNMQHYLDQAGARIVQLEEGSLNTTADNRLLQYGSKKLNAALQSLPDGLLMLDPAGDVTFASGKVEPLLGIPMDQILGQPLDAWCCDPALRTLFGRYSGDLRDNARSHKIDFAPLNVEGRQLSATAQPLSGGHGTMSFGTLVVLRDVTREYLARQAGNDFVAHVSHELKSPLNVIGMYAEMLADSDDESMRVESLNVIQDEIERMNALVGNLLNVSKLETGSMSPERNRVRLDDMLRDAYEQALPRAEGKQLRVLLDLPRELEAVAIDKDLFRIALNNLLTNAIKYNRPGGSVTLAARNEDNEIVISVRDTGIGIAPEAQDRIFEKFYRVSEAGAATQRGGHGLGLYLAAQIVELHHGRLVVESEPDVGSTFSVHLKIVSAPAGAAVL</sequence>
<keyword evidence="13" id="KW-0812">Transmembrane</keyword>
<keyword evidence="8" id="KW-0547">Nucleotide-binding</keyword>
<evidence type="ECO:0000256" key="3">
    <source>
        <dbReference type="ARBA" id="ARBA00004314"/>
    </source>
</evidence>
<dbReference type="Gene3D" id="1.10.287.130">
    <property type="match status" value="1"/>
</dbReference>
<comment type="subcellular location">
    <subcellularLocation>
        <location evidence="2">Cell membrane</location>
    </subcellularLocation>
    <subcellularLocation>
        <location evidence="3">Membrane raft</location>
        <topology evidence="3">Multi-pass membrane protein</topology>
    </subcellularLocation>
</comment>
<keyword evidence="12 13" id="KW-0472">Membrane</keyword>
<evidence type="ECO:0000256" key="12">
    <source>
        <dbReference type="ARBA" id="ARBA00023136"/>
    </source>
</evidence>
<dbReference type="SMART" id="SM00387">
    <property type="entry name" value="HATPase_c"/>
    <property type="match status" value="1"/>
</dbReference>
<evidence type="ECO:0000256" key="9">
    <source>
        <dbReference type="ARBA" id="ARBA00022777"/>
    </source>
</evidence>
<keyword evidence="11" id="KW-0902">Two-component regulatory system</keyword>
<dbReference type="SMART" id="SM00091">
    <property type="entry name" value="PAS"/>
    <property type="match status" value="1"/>
</dbReference>
<evidence type="ECO:0000256" key="7">
    <source>
        <dbReference type="ARBA" id="ARBA00022679"/>
    </source>
</evidence>
<dbReference type="InterPro" id="IPR003661">
    <property type="entry name" value="HisK_dim/P_dom"/>
</dbReference>
<keyword evidence="6" id="KW-0597">Phosphoprotein</keyword>
<dbReference type="GO" id="GO:0030295">
    <property type="term" value="F:protein kinase activator activity"/>
    <property type="evidence" value="ECO:0007669"/>
    <property type="project" value="TreeGrafter"/>
</dbReference>
<keyword evidence="9 16" id="KW-0418">Kinase</keyword>
<dbReference type="PRINTS" id="PR00344">
    <property type="entry name" value="BCTRLSENSOR"/>
</dbReference>
<evidence type="ECO:0000256" key="5">
    <source>
        <dbReference type="ARBA" id="ARBA00022475"/>
    </source>
</evidence>
<feature type="transmembrane region" description="Helical" evidence="13">
    <location>
        <begin position="161"/>
        <end position="182"/>
    </location>
</feature>
<dbReference type="FunFam" id="1.10.287.130:FF:000001">
    <property type="entry name" value="Two-component sensor histidine kinase"/>
    <property type="match status" value="1"/>
</dbReference>
<dbReference type="InterPro" id="IPR003594">
    <property type="entry name" value="HATPase_dom"/>
</dbReference>
<dbReference type="Gene3D" id="3.30.450.20">
    <property type="entry name" value="PAS domain"/>
    <property type="match status" value="1"/>
</dbReference>
<dbReference type="PANTHER" id="PTHR42878:SF12">
    <property type="entry name" value="SENSOR HISTIDINE KINASE YCBM"/>
    <property type="match status" value="1"/>
</dbReference>
<protein>
    <recommendedName>
        <fullName evidence="4">histidine kinase</fullName>
        <ecNumber evidence="4">2.7.13.3</ecNumber>
    </recommendedName>
</protein>
<dbReference type="GO" id="GO:0006355">
    <property type="term" value="P:regulation of DNA-templated transcription"/>
    <property type="evidence" value="ECO:0007669"/>
    <property type="project" value="InterPro"/>
</dbReference>
<dbReference type="InterPro" id="IPR004358">
    <property type="entry name" value="Sig_transdc_His_kin-like_C"/>
</dbReference>
<dbReference type="CDD" id="cd00130">
    <property type="entry name" value="PAS"/>
    <property type="match status" value="1"/>
</dbReference>
<dbReference type="InterPro" id="IPR013767">
    <property type="entry name" value="PAS_fold"/>
</dbReference>
<accession>A0A7X0CFJ5</accession>
<dbReference type="Pfam" id="PF00512">
    <property type="entry name" value="HisKA"/>
    <property type="match status" value="1"/>
</dbReference>
<dbReference type="InterPro" id="IPR036097">
    <property type="entry name" value="HisK_dim/P_sf"/>
</dbReference>
<dbReference type="Gene3D" id="3.30.565.10">
    <property type="entry name" value="Histidine kinase-like ATPase, C-terminal domain"/>
    <property type="match status" value="1"/>
</dbReference>
<dbReference type="GO" id="GO:0000155">
    <property type="term" value="F:phosphorelay sensor kinase activity"/>
    <property type="evidence" value="ECO:0007669"/>
    <property type="project" value="InterPro"/>
</dbReference>
<dbReference type="EC" id="2.7.13.3" evidence="4"/>
<dbReference type="GO" id="GO:0005524">
    <property type="term" value="F:ATP binding"/>
    <property type="evidence" value="ECO:0007669"/>
    <property type="project" value="UniProtKB-KW"/>
</dbReference>
<dbReference type="GO" id="GO:0005886">
    <property type="term" value="C:plasma membrane"/>
    <property type="evidence" value="ECO:0007669"/>
    <property type="project" value="UniProtKB-SubCell"/>
</dbReference>
<keyword evidence="7" id="KW-0808">Transferase</keyword>
<dbReference type="GO" id="GO:0007234">
    <property type="term" value="P:osmosensory signaling via phosphorelay pathway"/>
    <property type="evidence" value="ECO:0007669"/>
    <property type="project" value="TreeGrafter"/>
</dbReference>
<dbReference type="InterPro" id="IPR035965">
    <property type="entry name" value="PAS-like_dom_sf"/>
</dbReference>
<name>A0A7X0CFJ5_9BURK</name>
<evidence type="ECO:0000256" key="2">
    <source>
        <dbReference type="ARBA" id="ARBA00004236"/>
    </source>
</evidence>
<dbReference type="CDD" id="cd00082">
    <property type="entry name" value="HisKA"/>
    <property type="match status" value="1"/>
</dbReference>
<evidence type="ECO:0000259" key="14">
    <source>
        <dbReference type="PROSITE" id="PS50109"/>
    </source>
</evidence>
<dbReference type="SUPFAM" id="SSF47384">
    <property type="entry name" value="Homodimeric domain of signal transducing histidine kinase"/>
    <property type="match status" value="1"/>
</dbReference>